<dbReference type="Pfam" id="PF00730">
    <property type="entry name" value="HhH-GPD"/>
    <property type="match status" value="1"/>
</dbReference>
<dbReference type="AlphaFoldDB" id="A0A9D6V598"/>
<comment type="caution">
    <text evidence="11">The sequence shown here is derived from an EMBL/GenBank/DDBJ whole genome shotgun (WGS) entry which is preliminary data.</text>
</comment>
<proteinExistence type="inferred from homology"/>
<keyword evidence="8" id="KW-0234">DNA repair</keyword>
<name>A0A9D6V598_9BACT</name>
<dbReference type="InterPro" id="IPR003265">
    <property type="entry name" value="HhH-GPD_domain"/>
</dbReference>
<dbReference type="Gene3D" id="1.10.340.30">
    <property type="entry name" value="Hypothetical protein, domain 2"/>
    <property type="match status" value="1"/>
</dbReference>
<dbReference type="InterPro" id="IPR036217">
    <property type="entry name" value="MethylDNA_cys_MeTrfase_DNAb"/>
</dbReference>
<dbReference type="InterPro" id="IPR014048">
    <property type="entry name" value="MethylDNA_cys_MeTrfase_DNA-bd"/>
</dbReference>
<gene>
    <name evidence="11" type="ORF">HY912_19895</name>
</gene>
<dbReference type="CDD" id="cd00056">
    <property type="entry name" value="ENDO3c"/>
    <property type="match status" value="1"/>
</dbReference>
<evidence type="ECO:0000256" key="2">
    <source>
        <dbReference type="ARBA" id="ARBA00001286"/>
    </source>
</evidence>
<dbReference type="SUPFAM" id="SSF53155">
    <property type="entry name" value="Methylated DNA-protein cysteine methyltransferase domain"/>
    <property type="match status" value="1"/>
</dbReference>
<comment type="catalytic activity">
    <reaction evidence="1">
        <text>Hydrolysis of alkylated DNA, releasing 3-methyladenine, 3-methylguanine, 7-methylguanine and 7-methyladenine.</text>
        <dbReference type="EC" id="3.2.2.21"/>
    </reaction>
</comment>
<dbReference type="SUPFAM" id="SSF46767">
    <property type="entry name" value="Methylated DNA-protein cysteine methyltransferase, C-terminal domain"/>
    <property type="match status" value="1"/>
</dbReference>
<evidence type="ECO:0000313" key="11">
    <source>
        <dbReference type="EMBL" id="MBI5251762.1"/>
    </source>
</evidence>
<dbReference type="GO" id="GO:0032993">
    <property type="term" value="C:protein-DNA complex"/>
    <property type="evidence" value="ECO:0007669"/>
    <property type="project" value="TreeGrafter"/>
</dbReference>
<dbReference type="InterPro" id="IPR036631">
    <property type="entry name" value="MGMT_N_sf"/>
</dbReference>
<dbReference type="SMART" id="SM00478">
    <property type="entry name" value="ENDO3c"/>
    <property type="match status" value="1"/>
</dbReference>
<evidence type="ECO:0000256" key="5">
    <source>
        <dbReference type="ARBA" id="ARBA00022603"/>
    </source>
</evidence>
<keyword evidence="5 11" id="KW-0489">Methyltransferase</keyword>
<dbReference type="GO" id="GO:0008725">
    <property type="term" value="F:DNA-3-methyladenine glycosylase activity"/>
    <property type="evidence" value="ECO:0007669"/>
    <property type="project" value="TreeGrafter"/>
</dbReference>
<dbReference type="EMBL" id="JACRDE010000521">
    <property type="protein sequence ID" value="MBI5251762.1"/>
    <property type="molecule type" value="Genomic_DNA"/>
</dbReference>
<dbReference type="GO" id="GO:0003908">
    <property type="term" value="F:methylated-DNA-[protein]-cysteine S-methyltransferase activity"/>
    <property type="evidence" value="ECO:0007669"/>
    <property type="project" value="UniProtKB-EC"/>
</dbReference>
<evidence type="ECO:0000256" key="8">
    <source>
        <dbReference type="ARBA" id="ARBA00023204"/>
    </source>
</evidence>
<evidence type="ECO:0000256" key="3">
    <source>
        <dbReference type="ARBA" id="ARBA00008711"/>
    </source>
</evidence>
<dbReference type="NCBIfam" id="TIGR00589">
    <property type="entry name" value="ogt"/>
    <property type="match status" value="1"/>
</dbReference>
<comment type="catalytic activity">
    <reaction evidence="9">
        <text>a 6-O-methyl-2'-deoxyguanosine in DNA + L-cysteinyl-[protein] = S-methyl-L-cysteinyl-[protein] + a 2'-deoxyguanosine in DNA</text>
        <dbReference type="Rhea" id="RHEA:24000"/>
        <dbReference type="Rhea" id="RHEA-COMP:10131"/>
        <dbReference type="Rhea" id="RHEA-COMP:10132"/>
        <dbReference type="Rhea" id="RHEA-COMP:11367"/>
        <dbReference type="Rhea" id="RHEA-COMP:11368"/>
        <dbReference type="ChEBI" id="CHEBI:29950"/>
        <dbReference type="ChEBI" id="CHEBI:82612"/>
        <dbReference type="ChEBI" id="CHEBI:85445"/>
        <dbReference type="ChEBI" id="CHEBI:85448"/>
        <dbReference type="EC" id="2.1.1.63"/>
    </reaction>
</comment>
<dbReference type="EC" id="2.1.1.63" evidence="11"/>
<evidence type="ECO:0000259" key="10">
    <source>
        <dbReference type="SMART" id="SM00478"/>
    </source>
</evidence>
<sequence>MEKPDAAWTTFSTAMGVCGVSWSTSGIDSFFLPEPSGTAIEQRLKEITGKTSSSSSPPTWVRELIRKVKAHMKGRMQDFSGIPLDFSGISEFMLSVYQAAQKLPAGTVATYGELAALLGKPNAARAVGSALGKNPIPLIVPCHRVIASSGEIGGFSAPGGLAAKVTLLEREGVYLTKPRVVSTPTQWQRAVNVLQEQDRVFALLVRSLEPFQFRPMLNKEPLTALISAIVSQQLSNRVAATILNRVNALISEDGSPCPRKLLNTPGADLRKAGLSFMKASFLKDLAEKYLDGKLSPLEKLKRMSDELIIREFTQIKGVGRWTAEMYLIFNLGRADVFPTLDLGVRKAISQFYGLPEVPEPKAIEKYGELWRPYRSVASLYLWHSLNNK</sequence>
<dbReference type="PANTHER" id="PTHR43003:SF5">
    <property type="entry name" value="DNA-3-METHYLADENINE GLYCOSYLASE"/>
    <property type="match status" value="1"/>
</dbReference>
<evidence type="ECO:0000256" key="4">
    <source>
        <dbReference type="ARBA" id="ARBA00010817"/>
    </source>
</evidence>
<comment type="similarity">
    <text evidence="3">Belongs to the MGMT family.</text>
</comment>
<dbReference type="SUPFAM" id="SSF48150">
    <property type="entry name" value="DNA-glycosylase"/>
    <property type="match status" value="1"/>
</dbReference>
<dbReference type="GO" id="GO:0006285">
    <property type="term" value="P:base-excision repair, AP site formation"/>
    <property type="evidence" value="ECO:0007669"/>
    <property type="project" value="TreeGrafter"/>
</dbReference>
<dbReference type="InterPro" id="IPR001497">
    <property type="entry name" value="MethylDNA_cys_MeTrfase_AS"/>
</dbReference>
<dbReference type="GO" id="GO:0032131">
    <property type="term" value="F:alkylated DNA binding"/>
    <property type="evidence" value="ECO:0007669"/>
    <property type="project" value="TreeGrafter"/>
</dbReference>
<dbReference type="CDD" id="cd06445">
    <property type="entry name" value="ATase"/>
    <property type="match status" value="1"/>
</dbReference>
<dbReference type="InterPro" id="IPR051912">
    <property type="entry name" value="Alkylbase_DNA_Glycosylase/TA"/>
</dbReference>
<evidence type="ECO:0000256" key="7">
    <source>
        <dbReference type="ARBA" id="ARBA00022763"/>
    </source>
</evidence>
<dbReference type="GO" id="GO:0005737">
    <property type="term" value="C:cytoplasm"/>
    <property type="evidence" value="ECO:0007669"/>
    <property type="project" value="TreeGrafter"/>
</dbReference>
<dbReference type="GO" id="GO:0006307">
    <property type="term" value="P:DNA alkylation repair"/>
    <property type="evidence" value="ECO:0007669"/>
    <property type="project" value="TreeGrafter"/>
</dbReference>
<dbReference type="PROSITE" id="PS00374">
    <property type="entry name" value="MGMT"/>
    <property type="match status" value="1"/>
</dbReference>
<dbReference type="InterPro" id="IPR036388">
    <property type="entry name" value="WH-like_DNA-bd_sf"/>
</dbReference>
<dbReference type="GO" id="GO:0032259">
    <property type="term" value="P:methylation"/>
    <property type="evidence" value="ECO:0007669"/>
    <property type="project" value="UniProtKB-KW"/>
</dbReference>
<dbReference type="InterPro" id="IPR011257">
    <property type="entry name" value="DNA_glycosylase"/>
</dbReference>
<organism evidence="11 12">
    <name type="scientific">Desulfomonile tiedjei</name>
    <dbReference type="NCBI Taxonomy" id="2358"/>
    <lineage>
        <taxon>Bacteria</taxon>
        <taxon>Pseudomonadati</taxon>
        <taxon>Thermodesulfobacteriota</taxon>
        <taxon>Desulfomonilia</taxon>
        <taxon>Desulfomonilales</taxon>
        <taxon>Desulfomonilaceae</taxon>
        <taxon>Desulfomonile</taxon>
    </lineage>
</organism>
<dbReference type="PANTHER" id="PTHR43003">
    <property type="entry name" value="DNA-3-METHYLADENINE GLYCOSYLASE"/>
    <property type="match status" value="1"/>
</dbReference>
<reference evidence="11" key="1">
    <citation type="submission" date="2020-07" db="EMBL/GenBank/DDBJ databases">
        <title>Huge and variable diversity of episymbiotic CPR bacteria and DPANN archaea in groundwater ecosystems.</title>
        <authorList>
            <person name="He C.Y."/>
            <person name="Keren R."/>
            <person name="Whittaker M."/>
            <person name="Farag I.F."/>
            <person name="Doudna J."/>
            <person name="Cate J.H.D."/>
            <person name="Banfield J.F."/>
        </authorList>
    </citation>
    <scope>NUCLEOTIDE SEQUENCE</scope>
    <source>
        <strain evidence="11">NC_groundwater_1664_Pr3_B-0.1um_52_9</strain>
    </source>
</reference>
<dbReference type="GO" id="GO:0043916">
    <property type="term" value="F:DNA-7-methylguanine glycosylase activity"/>
    <property type="evidence" value="ECO:0007669"/>
    <property type="project" value="TreeGrafter"/>
</dbReference>
<evidence type="ECO:0000256" key="6">
    <source>
        <dbReference type="ARBA" id="ARBA00022679"/>
    </source>
</evidence>
<dbReference type="FunFam" id="1.10.10.10:FF:000214">
    <property type="entry name" value="Methylated-DNA--protein-cysteine methyltransferase"/>
    <property type="match status" value="1"/>
</dbReference>
<evidence type="ECO:0000256" key="9">
    <source>
        <dbReference type="ARBA" id="ARBA00049348"/>
    </source>
</evidence>
<dbReference type="FunFam" id="1.10.340.30:FF:000004">
    <property type="entry name" value="DNA-3-methyladenine glycosylase II"/>
    <property type="match status" value="1"/>
</dbReference>
<keyword evidence="6 11" id="KW-0808">Transferase</keyword>
<dbReference type="Gene3D" id="1.10.10.10">
    <property type="entry name" value="Winged helix-like DNA-binding domain superfamily/Winged helix DNA-binding domain"/>
    <property type="match status" value="1"/>
</dbReference>
<comment type="similarity">
    <text evidence="4">Belongs to the alkylbase DNA glycosidase AlkA family.</text>
</comment>
<dbReference type="Pfam" id="PF01035">
    <property type="entry name" value="DNA_binding_1"/>
    <property type="match status" value="1"/>
</dbReference>
<comment type="catalytic activity">
    <reaction evidence="2">
        <text>a 4-O-methyl-thymidine in DNA + L-cysteinyl-[protein] = a thymidine in DNA + S-methyl-L-cysteinyl-[protein]</text>
        <dbReference type="Rhea" id="RHEA:53428"/>
        <dbReference type="Rhea" id="RHEA-COMP:10131"/>
        <dbReference type="Rhea" id="RHEA-COMP:10132"/>
        <dbReference type="Rhea" id="RHEA-COMP:13555"/>
        <dbReference type="Rhea" id="RHEA-COMP:13556"/>
        <dbReference type="ChEBI" id="CHEBI:29950"/>
        <dbReference type="ChEBI" id="CHEBI:82612"/>
        <dbReference type="ChEBI" id="CHEBI:137386"/>
        <dbReference type="ChEBI" id="CHEBI:137387"/>
        <dbReference type="EC" id="2.1.1.63"/>
    </reaction>
</comment>
<feature type="domain" description="HhH-GPD" evidence="10">
    <location>
        <begin position="230"/>
        <end position="386"/>
    </location>
</feature>
<evidence type="ECO:0000256" key="1">
    <source>
        <dbReference type="ARBA" id="ARBA00000086"/>
    </source>
</evidence>
<dbReference type="Proteomes" id="UP000807825">
    <property type="component" value="Unassembled WGS sequence"/>
</dbReference>
<dbReference type="Gene3D" id="1.10.1670.40">
    <property type="match status" value="1"/>
</dbReference>
<evidence type="ECO:0000313" key="12">
    <source>
        <dbReference type="Proteomes" id="UP000807825"/>
    </source>
</evidence>
<keyword evidence="7" id="KW-0227">DNA damage</keyword>
<accession>A0A9D6V598</accession>
<protein>
    <submittedName>
        <fullName evidence="11">Methylated-DNA--[protein]-cysteine S-methyltransferase</fullName>
        <ecNumber evidence="11">2.1.1.63</ecNumber>
    </submittedName>
</protein>